<evidence type="ECO:0000313" key="2">
    <source>
        <dbReference type="Proteomes" id="UP001165283"/>
    </source>
</evidence>
<accession>A0ABT0ZX33</accession>
<name>A0ABT0ZX33_9PSEU</name>
<dbReference type="Pfam" id="PF14433">
    <property type="entry name" value="SUKH-3"/>
    <property type="match status" value="1"/>
</dbReference>
<evidence type="ECO:0000313" key="1">
    <source>
        <dbReference type="EMBL" id="MCO1655298.1"/>
    </source>
</evidence>
<keyword evidence="2" id="KW-1185">Reference proteome</keyword>
<organism evidence="1 2">
    <name type="scientific">Pseudonocardia humida</name>
    <dbReference type="NCBI Taxonomy" id="2800819"/>
    <lineage>
        <taxon>Bacteria</taxon>
        <taxon>Bacillati</taxon>
        <taxon>Actinomycetota</taxon>
        <taxon>Actinomycetes</taxon>
        <taxon>Pseudonocardiales</taxon>
        <taxon>Pseudonocardiaceae</taxon>
        <taxon>Pseudonocardia</taxon>
    </lineage>
</organism>
<comment type="caution">
    <text evidence="1">The sequence shown here is derived from an EMBL/GenBank/DDBJ whole genome shotgun (WGS) entry which is preliminary data.</text>
</comment>
<proteinExistence type="predicted"/>
<dbReference type="InterPro" id="IPR025850">
    <property type="entry name" value="SUKH-3"/>
</dbReference>
<dbReference type="RefSeq" id="WP_252437070.1">
    <property type="nucleotide sequence ID" value="NZ_JAGSOV010000020.1"/>
</dbReference>
<dbReference type="EMBL" id="JAGSOV010000020">
    <property type="protein sequence ID" value="MCO1655298.1"/>
    <property type="molecule type" value="Genomic_DNA"/>
</dbReference>
<gene>
    <name evidence="1" type="ORF">KDL28_09545</name>
</gene>
<protein>
    <submittedName>
        <fullName evidence="1">SUKH-3 domain-containing protein</fullName>
    </submittedName>
</protein>
<sequence length="243" mass="26366">MIDREQATSIAASWAAPRGGVEVEIGLREFDQGWVAWPKPAQVGLGAARVVIDKETGELSQWPSIPVSTIIAQYPDRLAAQLRFPPMALRSLHRAGWKSGRRVPGAVDAWMAAHTDDLRLVPFSATARQVLEEFGGLTLDQLDESGTPLPGHRSLLFPHPACGPLTRAYLGFTEETGIPLFPVGTHGEGPSEVAVAPDGRTFLFHPTGEYHLGDTFDEALITLTTDRPALPLDPEGSVDLHRR</sequence>
<dbReference type="Proteomes" id="UP001165283">
    <property type="component" value="Unassembled WGS sequence"/>
</dbReference>
<reference evidence="1" key="1">
    <citation type="submission" date="2021-04" db="EMBL/GenBank/DDBJ databases">
        <title>Pseudonocardia sp. nov., isolated from sandy soil of mangrove forest.</title>
        <authorList>
            <person name="Zan Z."/>
            <person name="Huang R."/>
            <person name="Liu W."/>
        </authorList>
    </citation>
    <scope>NUCLEOTIDE SEQUENCE</scope>
    <source>
        <strain evidence="1">S2-4</strain>
    </source>
</reference>